<name>A0A0C5BWR2_9ARCH</name>
<dbReference type="STRING" id="1582439.NPIRD3C_1482"/>
<proteinExistence type="predicted"/>
<reference evidence="1 2" key="2">
    <citation type="journal article" date="2016" name="ISME J.">
        <title>Physiological and genomic characterization of two novel marine thaumarchaeal strains indicates niche differentiation.</title>
        <authorList>
            <person name="Bayer B."/>
            <person name="Vojvoda J."/>
            <person name="Offre P."/>
            <person name="Alves R.J."/>
            <person name="Elisabeth N.H."/>
            <person name="Garcia J.A."/>
            <person name="Volland J.M."/>
            <person name="Srivastava A."/>
            <person name="Schleper C."/>
            <person name="Herndl G.J."/>
        </authorList>
    </citation>
    <scope>NUCLEOTIDE SEQUENCE [LARGE SCALE GENOMIC DNA]</scope>
    <source>
        <strain evidence="1 2">D3C</strain>
    </source>
</reference>
<dbReference type="HOGENOM" id="CLU_3408318_0_0_2"/>
<sequence length="29" mass="3251">MYVKTAQTTDNKTGNMFNPVLDTCLMILS</sequence>
<dbReference type="EMBL" id="CP010868">
    <property type="protein sequence ID" value="AJM92694.1"/>
    <property type="molecule type" value="Genomic_DNA"/>
</dbReference>
<evidence type="ECO:0000313" key="2">
    <source>
        <dbReference type="Proteomes" id="UP000032027"/>
    </source>
</evidence>
<gene>
    <name evidence="1" type="ORF">NPIRD3C_1482</name>
</gene>
<dbReference type="PATRIC" id="fig|1582439.9.peg.1530"/>
<organism evidence="1 2">
    <name type="scientific">Nitrosopumilus piranensis</name>
    <dbReference type="NCBI Taxonomy" id="1582439"/>
    <lineage>
        <taxon>Archaea</taxon>
        <taxon>Nitrososphaerota</taxon>
        <taxon>Nitrososphaeria</taxon>
        <taxon>Nitrosopumilales</taxon>
        <taxon>Nitrosopumilaceae</taxon>
        <taxon>Nitrosopumilus</taxon>
    </lineage>
</organism>
<dbReference type="Proteomes" id="UP000032027">
    <property type="component" value="Chromosome"/>
</dbReference>
<accession>A0A0C5BWR2</accession>
<protein>
    <submittedName>
        <fullName evidence="1">Uncharacterized protein</fullName>
    </submittedName>
</protein>
<dbReference type="KEGG" id="nid:NPIRD3C_1482"/>
<reference evidence="1 2" key="3">
    <citation type="journal article" date="2019" name="Int. J. Syst. Evol. Microbiol.">
        <title>Nitrosopumilus adriaticus sp. nov. and Nitrosopumilus piranensis sp. nov., two ammonia-oxidizing archaea from the Adriatic Sea and members of the class Nitrososphaeria.</title>
        <authorList>
            <person name="Bayer B."/>
            <person name="Vojvoda J."/>
            <person name="Reinthaler T."/>
            <person name="Reyes C."/>
            <person name="Pinto M."/>
            <person name="Herndl G.J."/>
        </authorList>
    </citation>
    <scope>NUCLEOTIDE SEQUENCE [LARGE SCALE GENOMIC DNA]</scope>
    <source>
        <strain evidence="1 2">D3C</strain>
    </source>
</reference>
<dbReference type="AlphaFoldDB" id="A0A0C5BWR2"/>
<keyword evidence="2" id="KW-1185">Reference proteome</keyword>
<reference evidence="2" key="1">
    <citation type="submission" date="2015-02" db="EMBL/GenBank/DDBJ databases">
        <title>Characterization of two novel Thaumarchaeota isolated from the Northern Adriatic Sea.</title>
        <authorList>
            <person name="Bayer B."/>
            <person name="Vojvoda J."/>
            <person name="Offre P."/>
            <person name="Srivastava A."/>
            <person name="Elisabeth N."/>
            <person name="Garcia J.A.L."/>
            <person name="Schleper C."/>
            <person name="Herndl G.J."/>
        </authorList>
    </citation>
    <scope>NUCLEOTIDE SEQUENCE [LARGE SCALE GENOMIC DNA]</scope>
    <source>
        <strain evidence="2">D3C</strain>
    </source>
</reference>
<evidence type="ECO:0000313" key="1">
    <source>
        <dbReference type="EMBL" id="AJM92694.1"/>
    </source>
</evidence>